<sequence>MLLSFSNVLSASEVDNKIELQAKEQILKSLEQYSTKITTDLEILEEVLEKEFTRFSENNTGTLNSRNKSMSKNEYIKKSKIQVQIFEEIN</sequence>
<evidence type="ECO:0000313" key="2">
    <source>
        <dbReference type="Proteomes" id="UP001084197"/>
    </source>
</evidence>
<organism evidence="1 2">
    <name type="scientific">Natronobacillus azotifigens</name>
    <dbReference type="NCBI Taxonomy" id="472978"/>
    <lineage>
        <taxon>Bacteria</taxon>
        <taxon>Bacillati</taxon>
        <taxon>Bacillota</taxon>
        <taxon>Bacilli</taxon>
        <taxon>Bacillales</taxon>
        <taxon>Bacillaceae</taxon>
        <taxon>Natronobacillus</taxon>
    </lineage>
</organism>
<dbReference type="RefSeq" id="WP_268781176.1">
    <property type="nucleotide sequence ID" value="NZ_JAPRAT010000035.1"/>
</dbReference>
<comment type="caution">
    <text evidence="1">The sequence shown here is derived from an EMBL/GenBank/DDBJ whole genome shotgun (WGS) entry which is preliminary data.</text>
</comment>
<dbReference type="AlphaFoldDB" id="A0A9J6RG48"/>
<dbReference type="EMBL" id="JAPRAT010000035">
    <property type="protein sequence ID" value="MCZ0704406.1"/>
    <property type="molecule type" value="Genomic_DNA"/>
</dbReference>
<proteinExistence type="predicted"/>
<protein>
    <submittedName>
        <fullName evidence="1">Uncharacterized protein</fullName>
    </submittedName>
</protein>
<gene>
    <name evidence="1" type="ORF">OWO01_14445</name>
</gene>
<evidence type="ECO:0000313" key="1">
    <source>
        <dbReference type="EMBL" id="MCZ0704406.1"/>
    </source>
</evidence>
<accession>A0A9J6RG48</accession>
<dbReference type="Proteomes" id="UP001084197">
    <property type="component" value="Unassembled WGS sequence"/>
</dbReference>
<keyword evidence="2" id="KW-1185">Reference proteome</keyword>
<name>A0A9J6RG48_9BACI</name>
<reference evidence="1" key="1">
    <citation type="submission" date="2022-11" db="EMBL/GenBank/DDBJ databases">
        <title>WGS of Natronobacillus azotifigens 24KS-1, an anaerobic diazotrophic haloalkaliphile from soda-rich habitats.</title>
        <authorList>
            <person name="Sorokin D.Y."/>
            <person name="Merkel A.Y."/>
        </authorList>
    </citation>
    <scope>NUCLEOTIDE SEQUENCE</scope>
    <source>
        <strain evidence="1">24KS-1</strain>
    </source>
</reference>